<dbReference type="InterPro" id="IPR000792">
    <property type="entry name" value="Tscrpt_reg_LuxR_C"/>
</dbReference>
<dbReference type="SUPFAM" id="SSF46894">
    <property type="entry name" value="C-terminal effector domain of the bipartite response regulators"/>
    <property type="match status" value="1"/>
</dbReference>
<dbReference type="Gene3D" id="1.10.10.10">
    <property type="entry name" value="Winged helix-like DNA-binding domain superfamily/Winged helix DNA-binding domain"/>
    <property type="match status" value="1"/>
</dbReference>
<evidence type="ECO:0000259" key="3">
    <source>
        <dbReference type="PROSITE" id="PS50043"/>
    </source>
</evidence>
<evidence type="ECO:0000313" key="5">
    <source>
        <dbReference type="Proteomes" id="UP000466681"/>
    </source>
</evidence>
<dbReference type="GO" id="GO:0005524">
    <property type="term" value="F:ATP binding"/>
    <property type="evidence" value="ECO:0007669"/>
    <property type="project" value="UniProtKB-KW"/>
</dbReference>
<dbReference type="PROSITE" id="PS00622">
    <property type="entry name" value="HTH_LUXR_1"/>
    <property type="match status" value="1"/>
</dbReference>
<keyword evidence="2" id="KW-0067">ATP-binding</keyword>
<dbReference type="GO" id="GO:0003677">
    <property type="term" value="F:DNA binding"/>
    <property type="evidence" value="ECO:0007669"/>
    <property type="project" value="InterPro"/>
</dbReference>
<evidence type="ECO:0000313" key="4">
    <source>
        <dbReference type="EMBL" id="BBX00884.1"/>
    </source>
</evidence>
<dbReference type="InterPro" id="IPR027417">
    <property type="entry name" value="P-loop_NTPase"/>
</dbReference>
<proteinExistence type="predicted"/>
<dbReference type="KEGG" id="mmor:MMOR_18200"/>
<dbReference type="SUPFAM" id="SSF48452">
    <property type="entry name" value="TPR-like"/>
    <property type="match status" value="1"/>
</dbReference>
<dbReference type="InterPro" id="IPR036388">
    <property type="entry name" value="WH-like_DNA-bd_sf"/>
</dbReference>
<dbReference type="SMART" id="SM00421">
    <property type="entry name" value="HTH_LUXR"/>
    <property type="match status" value="1"/>
</dbReference>
<dbReference type="GO" id="GO:0006355">
    <property type="term" value="P:regulation of DNA-templated transcription"/>
    <property type="evidence" value="ECO:0007669"/>
    <property type="project" value="InterPro"/>
</dbReference>
<feature type="domain" description="HTH luxR-type" evidence="3">
    <location>
        <begin position="849"/>
        <end position="913"/>
    </location>
</feature>
<protein>
    <submittedName>
        <fullName evidence="4">Transcriptional regulator</fullName>
    </submittedName>
</protein>
<dbReference type="PANTHER" id="PTHR16305:SF35">
    <property type="entry name" value="TRANSCRIPTIONAL ACTIVATOR DOMAIN"/>
    <property type="match status" value="1"/>
</dbReference>
<dbReference type="PRINTS" id="PR00038">
    <property type="entry name" value="HTHLUXR"/>
</dbReference>
<dbReference type="InterPro" id="IPR011990">
    <property type="entry name" value="TPR-like_helical_dom_sf"/>
</dbReference>
<dbReference type="Pfam" id="PF13191">
    <property type="entry name" value="AAA_16"/>
    <property type="match status" value="1"/>
</dbReference>
<keyword evidence="5" id="KW-1185">Reference proteome</keyword>
<dbReference type="GO" id="GO:0005737">
    <property type="term" value="C:cytoplasm"/>
    <property type="evidence" value="ECO:0007669"/>
    <property type="project" value="TreeGrafter"/>
</dbReference>
<dbReference type="AlphaFoldDB" id="A0AAD1H9D6"/>
<dbReference type="GO" id="GO:0004016">
    <property type="term" value="F:adenylate cyclase activity"/>
    <property type="evidence" value="ECO:0007669"/>
    <property type="project" value="TreeGrafter"/>
</dbReference>
<keyword evidence="1" id="KW-0547">Nucleotide-binding</keyword>
<dbReference type="CDD" id="cd06170">
    <property type="entry name" value="LuxR_C_like"/>
    <property type="match status" value="1"/>
</dbReference>
<accession>A0AAD1H9D6</accession>
<sequence>MPGTGVAGFGGRPTENRAVESFLTATAVGPSALLIEGEPGIGKTTVWSAAVDQAHARGFRVLSTRAAAAASVLAYTTLADMLVDVDPATWADLPAPQLRAVDQVLLRSHTGDVTDQRAVAAAFLAVIERLAESGPTLLAIDDLQWIDPSSVHVLAFAARRLTGSVGVLGSVRTELRDDASAAWLQLPRPEAVTRIRLSPLSIGELHTAVTARLQRHLSRPAMARIYEISGGNPFYAIELARELDEHSAKLPRTLSEIVRSRLAGLDADVHEALLAASCMAAPTVDLVSRATIGDQLVDALETAESKGIIAIDGNRIHFAHPLLARGVYTEAPPERRRSMHQRLAAIVDEPEVRARHLALAATSGDDLTLRALDEAAESARVRGAPVAAAELMDLAIGLGGDAPDRRLRSALHHFDAGDHERAAAVLQETVDRLPPGDLRAEALCRLAVVRLYTEGFVEASGVLHQALDDADENSPLRVQILITLAYSLMHANQIHEGRDTATRAVAVAERFGQPHLLSLALGMRVMLGFMAGEGLDAESLSRAVELEDDEVFTPLVFRPGVQRALLLEWTGELQTAREALERIRLRCMERGEEGEYVFIAQHVVLSSMWAGDFVNANLVAEDAADRARQLAGSTPLFLAHSMRAPLAVFAGQEAEARGMIDAALEIVGRTGTFRLGDRLLATLAFLELSLGHYADAVEAVAPMLSAFDPESTPTELPGAMFLPDAVEALVQLGRLEEAEPLIGALERNGRSYDRAWMKAVGARCRSMLLAARGNVDGAYAAAQRAMVEHERVPMPFDRARTLLLLGQLERRLRKKDSATANLQAALDVFERLNIPLWANRARAELTRAKVKPSGHLTPSEQRVAELAASGMKNRDVANALFISPKTVEANLARIYRKLGIKSRAELGRHVGRT</sequence>
<dbReference type="PANTHER" id="PTHR16305">
    <property type="entry name" value="TESTICULAR SOLUBLE ADENYLYL CYCLASE"/>
    <property type="match status" value="1"/>
</dbReference>
<organism evidence="4 5">
    <name type="scientific">Mycolicibacterium moriokaense</name>
    <dbReference type="NCBI Taxonomy" id="39691"/>
    <lineage>
        <taxon>Bacteria</taxon>
        <taxon>Bacillati</taxon>
        <taxon>Actinomycetota</taxon>
        <taxon>Actinomycetes</taxon>
        <taxon>Mycobacteriales</taxon>
        <taxon>Mycobacteriaceae</taxon>
        <taxon>Mycolicibacterium</taxon>
    </lineage>
</organism>
<evidence type="ECO:0000256" key="1">
    <source>
        <dbReference type="ARBA" id="ARBA00022741"/>
    </source>
</evidence>
<dbReference type="Proteomes" id="UP000466681">
    <property type="component" value="Chromosome"/>
</dbReference>
<name>A0AAD1H9D6_9MYCO</name>
<dbReference type="InterPro" id="IPR041664">
    <property type="entry name" value="AAA_16"/>
</dbReference>
<evidence type="ECO:0000256" key="2">
    <source>
        <dbReference type="ARBA" id="ARBA00022840"/>
    </source>
</evidence>
<dbReference type="Gene3D" id="1.25.40.10">
    <property type="entry name" value="Tetratricopeptide repeat domain"/>
    <property type="match status" value="1"/>
</dbReference>
<gene>
    <name evidence="4" type="ORF">MMOR_18200</name>
</gene>
<dbReference type="SUPFAM" id="SSF52540">
    <property type="entry name" value="P-loop containing nucleoside triphosphate hydrolases"/>
    <property type="match status" value="1"/>
</dbReference>
<dbReference type="EMBL" id="AP022560">
    <property type="protein sequence ID" value="BBX00884.1"/>
    <property type="molecule type" value="Genomic_DNA"/>
</dbReference>
<dbReference type="PROSITE" id="PS50043">
    <property type="entry name" value="HTH_LUXR_2"/>
    <property type="match status" value="1"/>
</dbReference>
<dbReference type="Pfam" id="PF00196">
    <property type="entry name" value="GerE"/>
    <property type="match status" value="1"/>
</dbReference>
<reference evidence="4 5" key="1">
    <citation type="journal article" date="2019" name="Emerg. Microbes Infect.">
        <title>Comprehensive subspecies identification of 175 nontuberculous mycobacteria species based on 7547 genomic profiles.</title>
        <authorList>
            <person name="Matsumoto Y."/>
            <person name="Kinjo T."/>
            <person name="Motooka D."/>
            <person name="Nabeya D."/>
            <person name="Jung N."/>
            <person name="Uechi K."/>
            <person name="Horii T."/>
            <person name="Iida T."/>
            <person name="Fujita J."/>
            <person name="Nakamura S."/>
        </authorList>
    </citation>
    <scope>NUCLEOTIDE SEQUENCE [LARGE SCALE GENOMIC DNA]</scope>
    <source>
        <strain evidence="4 5">JCM 6375</strain>
    </source>
</reference>
<dbReference type="InterPro" id="IPR016032">
    <property type="entry name" value="Sig_transdc_resp-reg_C-effctor"/>
</dbReference>